<dbReference type="EMBL" id="JAGTJJ010000043">
    <property type="protein sequence ID" value="MDC3986783.1"/>
    <property type="molecule type" value="Genomic_DNA"/>
</dbReference>
<protein>
    <submittedName>
        <fullName evidence="1">Uncharacterized protein</fullName>
    </submittedName>
</protein>
<keyword evidence="2" id="KW-1185">Reference proteome</keyword>
<evidence type="ECO:0000313" key="2">
    <source>
        <dbReference type="Proteomes" id="UP001151081"/>
    </source>
</evidence>
<sequence>MTDASYARRTLWSWTSREQAATLRRDKQLLLDTQLPEGPTAYVELLERVAAGGGPNGDMARLLLLHPSLRLRRYAWTRPWPTRLGLAERDYGDQLLRVVLSPRAIVARFDPARSAPFEFHDLDGRAVSIGQVLADPSVLAAVYHVHTENESPVAYREYVLCNEAMVTEWSLATPEIIAVISADHALAQALAGAELEPGPSRPHWASGGGDGAALYASALAFDNERYRSTADNFRALADALARAEQVGAPLVVVPSAKFAYDAQVPDVRMRKLPKRVPVMV</sequence>
<proteinExistence type="predicted"/>
<dbReference type="AlphaFoldDB" id="A0A9X4AW01"/>
<dbReference type="Proteomes" id="UP001151081">
    <property type="component" value="Unassembled WGS sequence"/>
</dbReference>
<accession>A0A9X4AW01</accession>
<evidence type="ECO:0000313" key="1">
    <source>
        <dbReference type="EMBL" id="MDC3986783.1"/>
    </source>
</evidence>
<name>A0A9X4AW01_9BACT</name>
<dbReference type="RefSeq" id="WP_272426206.1">
    <property type="nucleotide sequence ID" value="NZ_JAGTJJ010000043.1"/>
</dbReference>
<reference evidence="1 2" key="1">
    <citation type="submission" date="2021-04" db="EMBL/GenBank/DDBJ databases">
        <title>Genome analysis of Polyangium sp.</title>
        <authorList>
            <person name="Li Y."/>
            <person name="Wang J."/>
        </authorList>
    </citation>
    <scope>NUCLEOTIDE SEQUENCE [LARGE SCALE GENOMIC DNA]</scope>
    <source>
        <strain evidence="1 2">SDU14</strain>
    </source>
</reference>
<gene>
    <name evidence="1" type="ORF">KEG57_40290</name>
</gene>
<organism evidence="1 2">
    <name type="scientific">Polyangium jinanense</name>
    <dbReference type="NCBI Taxonomy" id="2829994"/>
    <lineage>
        <taxon>Bacteria</taxon>
        <taxon>Pseudomonadati</taxon>
        <taxon>Myxococcota</taxon>
        <taxon>Polyangia</taxon>
        <taxon>Polyangiales</taxon>
        <taxon>Polyangiaceae</taxon>
        <taxon>Polyangium</taxon>
    </lineage>
</organism>
<comment type="caution">
    <text evidence="1">The sequence shown here is derived from an EMBL/GenBank/DDBJ whole genome shotgun (WGS) entry which is preliminary data.</text>
</comment>